<proteinExistence type="predicted"/>
<protein>
    <submittedName>
        <fullName evidence="1">Uncharacterized protein</fullName>
    </submittedName>
</protein>
<accession>A0A843X7U0</accession>
<dbReference type="EMBL" id="NMUH01006506">
    <property type="protein sequence ID" value="MQM15414.1"/>
    <property type="molecule type" value="Genomic_DNA"/>
</dbReference>
<comment type="caution">
    <text evidence="1">The sequence shown here is derived from an EMBL/GenBank/DDBJ whole genome shotgun (WGS) entry which is preliminary data.</text>
</comment>
<evidence type="ECO:0000313" key="2">
    <source>
        <dbReference type="Proteomes" id="UP000652761"/>
    </source>
</evidence>
<reference evidence="1" key="1">
    <citation type="submission" date="2017-07" db="EMBL/GenBank/DDBJ databases">
        <title>Taro Niue Genome Assembly and Annotation.</title>
        <authorList>
            <person name="Atibalentja N."/>
            <person name="Keating K."/>
            <person name="Fields C.J."/>
        </authorList>
    </citation>
    <scope>NUCLEOTIDE SEQUENCE</scope>
    <source>
        <strain evidence="1">Niue_2</strain>
        <tissue evidence="1">Leaf</tissue>
    </source>
</reference>
<dbReference type="Proteomes" id="UP000652761">
    <property type="component" value="Unassembled WGS sequence"/>
</dbReference>
<sequence>MYTASRTGSAFEELFRTPDLQKMEKTNGGEAKVRLLHQVVHYSKNWQKPSLTLLIRNSWARGGKKNLSHRICDDRW</sequence>
<gene>
    <name evidence="1" type="ORF">Taro_048364</name>
</gene>
<evidence type="ECO:0000313" key="1">
    <source>
        <dbReference type="EMBL" id="MQM15414.1"/>
    </source>
</evidence>
<name>A0A843X7U0_COLES</name>
<keyword evidence="2" id="KW-1185">Reference proteome</keyword>
<dbReference type="AlphaFoldDB" id="A0A843X7U0"/>
<organism evidence="1 2">
    <name type="scientific">Colocasia esculenta</name>
    <name type="common">Wild taro</name>
    <name type="synonym">Arum esculentum</name>
    <dbReference type="NCBI Taxonomy" id="4460"/>
    <lineage>
        <taxon>Eukaryota</taxon>
        <taxon>Viridiplantae</taxon>
        <taxon>Streptophyta</taxon>
        <taxon>Embryophyta</taxon>
        <taxon>Tracheophyta</taxon>
        <taxon>Spermatophyta</taxon>
        <taxon>Magnoliopsida</taxon>
        <taxon>Liliopsida</taxon>
        <taxon>Araceae</taxon>
        <taxon>Aroideae</taxon>
        <taxon>Colocasieae</taxon>
        <taxon>Colocasia</taxon>
    </lineage>
</organism>